<organism evidence="1 2">
    <name type="scientific">Alteromonas mediterranea 615</name>
    <dbReference type="NCBI Taxonomy" id="1300253"/>
    <lineage>
        <taxon>Bacteria</taxon>
        <taxon>Pseudomonadati</taxon>
        <taxon>Pseudomonadota</taxon>
        <taxon>Gammaproteobacteria</taxon>
        <taxon>Alteromonadales</taxon>
        <taxon>Alteromonadaceae</taxon>
        <taxon>Alteromonas/Salinimonas group</taxon>
        <taxon>Alteromonas</taxon>
    </lineage>
</organism>
<gene>
    <name evidence="1" type="ORF">I633_21921</name>
</gene>
<dbReference type="Proteomes" id="UP000014909">
    <property type="component" value="Plasmid unnamed"/>
</dbReference>
<dbReference type="BioCyc" id="AMAC1300253:G12YX-3458-MONOMER"/>
<sequence length="97" mass="11101">MHDYIAEKKVSKFKNQVRNELFKQGLSLEKKFFQARTLFSKSPSIESKTSLLLSIGELSGYLKVRKSLSPEVSLDMAFQKQQAMVNEALRTLCEVEV</sequence>
<keyword evidence="1" id="KW-0614">Plasmid</keyword>
<evidence type="ECO:0000313" key="2">
    <source>
        <dbReference type="Proteomes" id="UP000014909"/>
    </source>
</evidence>
<dbReference type="HOGENOM" id="CLU_2340628_0_0_6"/>
<dbReference type="EMBL" id="CP004847">
    <property type="protein sequence ID" value="AGP79811.1"/>
    <property type="molecule type" value="Genomic_DNA"/>
</dbReference>
<dbReference type="AlphaFoldDB" id="S5ALP7"/>
<proteinExistence type="predicted"/>
<protein>
    <submittedName>
        <fullName evidence="1">Uncharacterized protein</fullName>
    </submittedName>
</protein>
<dbReference type="KEGG" id="amh:I633_21921"/>
<accession>S5ALP7</accession>
<dbReference type="PATRIC" id="fig|1300253.3.peg.4575"/>
<reference evidence="1 2" key="1">
    <citation type="journal article" date="2013" name="Genome Biol. Evol.">
        <title>Genomic Diversity of "Deep Ecotype" Alteromonas macleodii Isolates: Evidence for Pan-Mediterranean Clonal Frames.</title>
        <authorList>
            <person name="Lopez-Perez M."/>
            <person name="Gonzaga A."/>
            <person name="Rodriguez-Valera F."/>
        </authorList>
    </citation>
    <scope>NUCLEOTIDE SEQUENCE [LARGE SCALE GENOMIC DNA]</scope>
    <source>
        <strain evidence="2">'English Channel 615'</strain>
        <plasmid evidence="2">Plasmid</plasmid>
    </source>
</reference>
<evidence type="ECO:0000313" key="1">
    <source>
        <dbReference type="EMBL" id="AGP79811.1"/>
    </source>
</evidence>
<geneLocation type="plasmid" evidence="1">
    <name>unnamed</name>
</geneLocation>
<name>S5ALP7_9ALTE</name>